<proteinExistence type="predicted"/>
<dbReference type="Proteomes" id="UP001454036">
    <property type="component" value="Unassembled WGS sequence"/>
</dbReference>
<dbReference type="AlphaFoldDB" id="A0AAV3P0A7"/>
<dbReference type="EMBL" id="BAABME010000515">
    <property type="protein sequence ID" value="GAA0143418.1"/>
    <property type="molecule type" value="Genomic_DNA"/>
</dbReference>
<comment type="caution">
    <text evidence="1">The sequence shown here is derived from an EMBL/GenBank/DDBJ whole genome shotgun (WGS) entry which is preliminary data.</text>
</comment>
<evidence type="ECO:0000313" key="1">
    <source>
        <dbReference type="EMBL" id="GAA0143418.1"/>
    </source>
</evidence>
<protein>
    <submittedName>
        <fullName evidence="1">Uncharacterized protein</fullName>
    </submittedName>
</protein>
<sequence length="168" mass="19192">MKENEEIQRMDGLKTVGFFGMTQMKLKRIHSDSIEWICDKFNPTQLKVDLGEGKFLSLSEEDVHRGYKLPRGPRKIELSTCTKEEVDGLKKELAVQFYGTSKELQKRKGLVGVFGKKITVTVECSNFGMKSEYDVGVGNVQQMPSARSCKSLEQCKQYIDFFNYNIKA</sequence>
<evidence type="ECO:0000313" key="2">
    <source>
        <dbReference type="Proteomes" id="UP001454036"/>
    </source>
</evidence>
<gene>
    <name evidence="1" type="ORF">LIER_04107</name>
</gene>
<reference evidence="1 2" key="1">
    <citation type="submission" date="2024-01" db="EMBL/GenBank/DDBJ databases">
        <title>The complete chloroplast genome sequence of Lithospermum erythrorhizon: insights into the phylogenetic relationship among Boraginaceae species and the maternal lineages of purple gromwells.</title>
        <authorList>
            <person name="Okada T."/>
            <person name="Watanabe K."/>
        </authorList>
    </citation>
    <scope>NUCLEOTIDE SEQUENCE [LARGE SCALE GENOMIC DNA]</scope>
</reference>
<keyword evidence="2" id="KW-1185">Reference proteome</keyword>
<accession>A0AAV3P0A7</accession>
<name>A0AAV3P0A7_LITER</name>
<organism evidence="1 2">
    <name type="scientific">Lithospermum erythrorhizon</name>
    <name type="common">Purple gromwell</name>
    <name type="synonym">Lithospermum officinale var. erythrorhizon</name>
    <dbReference type="NCBI Taxonomy" id="34254"/>
    <lineage>
        <taxon>Eukaryota</taxon>
        <taxon>Viridiplantae</taxon>
        <taxon>Streptophyta</taxon>
        <taxon>Embryophyta</taxon>
        <taxon>Tracheophyta</taxon>
        <taxon>Spermatophyta</taxon>
        <taxon>Magnoliopsida</taxon>
        <taxon>eudicotyledons</taxon>
        <taxon>Gunneridae</taxon>
        <taxon>Pentapetalae</taxon>
        <taxon>asterids</taxon>
        <taxon>lamiids</taxon>
        <taxon>Boraginales</taxon>
        <taxon>Boraginaceae</taxon>
        <taxon>Boraginoideae</taxon>
        <taxon>Lithospermeae</taxon>
        <taxon>Lithospermum</taxon>
    </lineage>
</organism>